<name>A0A0G4JUA6_9GAMM</name>
<dbReference type="InterPro" id="IPR002639">
    <property type="entry name" value="UreF"/>
</dbReference>
<comment type="function">
    <text evidence="3">Required for maturation of urease via the functional incorporation of the urease nickel metallocenter.</text>
</comment>
<accession>A0A0G4JUA6</accession>
<comment type="subcellular location">
    <subcellularLocation>
        <location evidence="3">Cytoplasm</location>
    </subcellularLocation>
</comment>
<dbReference type="Gene3D" id="1.10.4190.10">
    <property type="entry name" value="Urease accessory protein UreF"/>
    <property type="match status" value="1"/>
</dbReference>
<dbReference type="GO" id="GO:0016151">
    <property type="term" value="F:nickel cation binding"/>
    <property type="evidence" value="ECO:0007669"/>
    <property type="project" value="UniProtKB-UniRule"/>
</dbReference>
<keyword evidence="3" id="KW-0963">Cytoplasm</keyword>
<dbReference type="PANTHER" id="PTHR33620">
    <property type="entry name" value="UREASE ACCESSORY PROTEIN F"/>
    <property type="match status" value="1"/>
</dbReference>
<evidence type="ECO:0000313" key="5">
    <source>
        <dbReference type="Proteomes" id="UP000044377"/>
    </source>
</evidence>
<protein>
    <recommendedName>
        <fullName evidence="3">Urease accessory protein UreF</fullName>
    </recommendedName>
</protein>
<evidence type="ECO:0000256" key="3">
    <source>
        <dbReference type="HAMAP-Rule" id="MF_01385"/>
    </source>
</evidence>
<dbReference type="PANTHER" id="PTHR33620:SF1">
    <property type="entry name" value="UREASE ACCESSORY PROTEIN F"/>
    <property type="match status" value="1"/>
</dbReference>
<comment type="similarity">
    <text evidence="3">Belongs to the UreF family.</text>
</comment>
<dbReference type="Pfam" id="PF01730">
    <property type="entry name" value="UreF"/>
    <property type="match status" value="1"/>
</dbReference>
<dbReference type="InterPro" id="IPR038277">
    <property type="entry name" value="UreF_sf"/>
</dbReference>
<dbReference type="PIRSF" id="PIRSF009467">
    <property type="entry name" value="Ureas_acces_UreF"/>
    <property type="match status" value="1"/>
</dbReference>
<evidence type="ECO:0000256" key="2">
    <source>
        <dbReference type="ARBA" id="ARBA00023186"/>
    </source>
</evidence>
<dbReference type="STRING" id="1109412.BN1221_01963c"/>
<dbReference type="HAMAP" id="MF_01385">
    <property type="entry name" value="UreF"/>
    <property type="match status" value="1"/>
</dbReference>
<sequence length="247" mass="27629">MAHEGARLIRDDDIRCGAEDLIPSALRLPRLLQLASATLPVGGFTYSQGLEWAVEAGWVRDEDGFRRWQRQQMTHTLAHFDWPLLQRLYHACERHDASALRQWRDLLLAGRETSELRAEERQRGQAFIRILAGWGFTAELDADWRDALADSQLCGMAWLGPRWAIPLPELALAYGYSWLEGAVMAGVKLVPFGQQSAQNLLLELGAQLTQLLPAALTLNDDEIGAGLPLAAIASACHETQYTRLFRS</sequence>
<dbReference type="Proteomes" id="UP000044377">
    <property type="component" value="Unassembled WGS sequence"/>
</dbReference>
<dbReference type="GO" id="GO:0005737">
    <property type="term" value="C:cytoplasm"/>
    <property type="evidence" value="ECO:0007669"/>
    <property type="project" value="UniProtKB-SubCell"/>
</dbReference>
<reference evidence="5" key="1">
    <citation type="submission" date="2015-01" db="EMBL/GenBank/DDBJ databases">
        <authorList>
            <person name="Paterson Steve"/>
        </authorList>
    </citation>
    <scope>NUCLEOTIDE SEQUENCE [LARGE SCALE GENOMIC DNA]</scope>
    <source>
        <strain evidence="5">OBR1</strain>
    </source>
</reference>
<keyword evidence="5" id="KW-1185">Reference proteome</keyword>
<dbReference type="AlphaFoldDB" id="A0A0G4JUA6"/>
<dbReference type="EMBL" id="CGIG01000001">
    <property type="protein sequence ID" value="CPR16233.1"/>
    <property type="molecule type" value="Genomic_DNA"/>
</dbReference>
<evidence type="ECO:0000313" key="4">
    <source>
        <dbReference type="EMBL" id="CPR16233.1"/>
    </source>
</evidence>
<comment type="subunit">
    <text evidence="3">UreD, UreF and UreG form a complex that acts as a GTP-hydrolysis-dependent molecular chaperone, activating the urease apoprotein by helping to assemble the nickel containing metallocenter of UreC. The UreE protein probably delivers the nickel.</text>
</comment>
<gene>
    <name evidence="3" type="primary">ureF</name>
    <name evidence="4" type="ORF">BN1221_01963c</name>
</gene>
<keyword evidence="2 3" id="KW-0143">Chaperone</keyword>
<proteinExistence type="inferred from homology"/>
<organism evidence="4 5">
    <name type="scientific">Brenneria goodwinii</name>
    <dbReference type="NCBI Taxonomy" id="1109412"/>
    <lineage>
        <taxon>Bacteria</taxon>
        <taxon>Pseudomonadati</taxon>
        <taxon>Pseudomonadota</taxon>
        <taxon>Gammaproteobacteria</taxon>
        <taxon>Enterobacterales</taxon>
        <taxon>Pectobacteriaceae</taxon>
        <taxon>Brenneria</taxon>
    </lineage>
</organism>
<evidence type="ECO:0000256" key="1">
    <source>
        <dbReference type="ARBA" id="ARBA00022988"/>
    </source>
</evidence>
<keyword evidence="1 3" id="KW-0996">Nickel insertion</keyword>